<keyword evidence="1" id="KW-1133">Transmembrane helix</keyword>
<dbReference type="PANTHER" id="PTHR12126:SF11">
    <property type="entry name" value="NADH DEHYDROGENASE [UBIQUINONE] 1 ALPHA SUBCOMPLEX SUBUNIT 9, MITOCHONDRIAL"/>
    <property type="match status" value="1"/>
</dbReference>
<dbReference type="Gene3D" id="3.40.50.720">
    <property type="entry name" value="NAD(P)-binding Rossmann-like Domain"/>
    <property type="match status" value="1"/>
</dbReference>
<dbReference type="EMBL" id="JAAKZF010000012">
    <property type="protein sequence ID" value="NGO51946.1"/>
    <property type="molecule type" value="Genomic_DNA"/>
</dbReference>
<feature type="domain" description="NAD(P)-binding" evidence="2">
    <location>
        <begin position="7"/>
        <end position="147"/>
    </location>
</feature>
<dbReference type="InterPro" id="IPR051207">
    <property type="entry name" value="ComplexI_NDUFA9_subunit"/>
</dbReference>
<dbReference type="RefSeq" id="WP_165027876.1">
    <property type="nucleotide sequence ID" value="NZ_JAAKZF010000012.1"/>
</dbReference>
<dbReference type="GO" id="GO:0044877">
    <property type="term" value="F:protein-containing complex binding"/>
    <property type="evidence" value="ECO:0007669"/>
    <property type="project" value="TreeGrafter"/>
</dbReference>
<feature type="transmembrane region" description="Helical" evidence="1">
    <location>
        <begin position="378"/>
        <end position="401"/>
    </location>
</feature>
<evidence type="ECO:0000313" key="4">
    <source>
        <dbReference type="Proteomes" id="UP001642900"/>
    </source>
</evidence>
<keyword evidence="4" id="KW-1185">Reference proteome</keyword>
<feature type="transmembrane region" description="Helical" evidence="1">
    <location>
        <begin position="309"/>
        <end position="329"/>
    </location>
</feature>
<dbReference type="InterPro" id="IPR025695">
    <property type="entry name" value="DoxX-like"/>
</dbReference>
<dbReference type="InterPro" id="IPR036291">
    <property type="entry name" value="NAD(P)-bd_dom_sf"/>
</dbReference>
<organism evidence="3 4">
    <name type="scientific">Allomesorhizobium camelthorni</name>
    <dbReference type="NCBI Taxonomy" id="475069"/>
    <lineage>
        <taxon>Bacteria</taxon>
        <taxon>Pseudomonadati</taxon>
        <taxon>Pseudomonadota</taxon>
        <taxon>Alphaproteobacteria</taxon>
        <taxon>Hyphomicrobiales</taxon>
        <taxon>Phyllobacteriaceae</taxon>
        <taxon>Allomesorhizobium</taxon>
    </lineage>
</organism>
<comment type="caution">
    <text evidence="3">The sequence shown here is derived from an EMBL/GenBank/DDBJ whole genome shotgun (WGS) entry which is preliminary data.</text>
</comment>
<dbReference type="Pfam" id="PF13460">
    <property type="entry name" value="NAD_binding_10"/>
    <property type="match status" value="1"/>
</dbReference>
<sequence>MQIIVTGATGLIGSAVCARLSSEGHAVVAVVRSKDSPAIAASRTIVVDLAAATRAEDWQPHLAGVDAVVNCAGVLQDSPRESTKGVHVEGTGALFAACEAAGIRRVIHFSAIGVDRGTVSEFSRTKHAGDEALMARDLDWVILRPSVVLGRNAFGGSALFRGLAALPWLPVMPNAGPLQVVQLDDVLDTVSFFVDPSTPARCALELAGPEQLAMQDVVACYRAWMGWPPARTVMLPEWAAATLYRLGDLAGSLGWRPAMRTTARKEIARGAIGDPRPWTAMTGIEPRPLAAALRAEPASVQERWYAKLFFLKPVIFTVLPVFWLVTGIVSLTTGYDAGVDLMRRAGAGALAAPGVVAGALADIAVGVAIAYRPTARYGLYGALALSLFYLAAATVLLPGLWSDPLGALVKIWPILTLNLVALAILEER</sequence>
<dbReference type="InterPro" id="IPR016040">
    <property type="entry name" value="NAD(P)-bd_dom"/>
</dbReference>
<evidence type="ECO:0000313" key="3">
    <source>
        <dbReference type="EMBL" id="NGO51946.1"/>
    </source>
</evidence>
<name>A0A6G4WCI1_9HYPH</name>
<evidence type="ECO:0000256" key="1">
    <source>
        <dbReference type="SAM" id="Phobius"/>
    </source>
</evidence>
<reference evidence="3 4" key="1">
    <citation type="submission" date="2020-02" db="EMBL/GenBank/DDBJ databases">
        <title>Genome sequence of strain CCNWXJ40-4.</title>
        <authorList>
            <person name="Gao J."/>
            <person name="Sun J."/>
        </authorList>
    </citation>
    <scope>NUCLEOTIDE SEQUENCE [LARGE SCALE GENOMIC DNA]</scope>
    <source>
        <strain evidence="3 4">CCNWXJ 40-4</strain>
    </source>
</reference>
<dbReference type="SUPFAM" id="SSF51735">
    <property type="entry name" value="NAD(P)-binding Rossmann-fold domains"/>
    <property type="match status" value="1"/>
</dbReference>
<keyword evidence="1" id="KW-0812">Transmembrane</keyword>
<evidence type="ECO:0000259" key="2">
    <source>
        <dbReference type="Pfam" id="PF13460"/>
    </source>
</evidence>
<dbReference type="Proteomes" id="UP001642900">
    <property type="component" value="Unassembled WGS sequence"/>
</dbReference>
<protein>
    <submittedName>
        <fullName evidence="3">SDR family oxidoreductase</fullName>
    </submittedName>
</protein>
<dbReference type="AlphaFoldDB" id="A0A6G4WCI1"/>
<dbReference type="Pfam" id="PF13781">
    <property type="entry name" value="DoxX_3"/>
    <property type="match status" value="1"/>
</dbReference>
<feature type="transmembrane region" description="Helical" evidence="1">
    <location>
        <begin position="407"/>
        <end position="425"/>
    </location>
</feature>
<gene>
    <name evidence="3" type="ORF">G6N73_12265</name>
</gene>
<proteinExistence type="predicted"/>
<accession>A0A6G4WCI1</accession>
<dbReference type="PANTHER" id="PTHR12126">
    <property type="entry name" value="NADH-UBIQUINONE OXIDOREDUCTASE 39 KDA SUBUNIT-RELATED"/>
    <property type="match status" value="1"/>
</dbReference>
<feature type="transmembrane region" description="Helical" evidence="1">
    <location>
        <begin position="349"/>
        <end position="371"/>
    </location>
</feature>
<keyword evidence="1" id="KW-0472">Membrane</keyword>